<gene>
    <name evidence="2" type="ORF">UFOVP1143_13</name>
    <name evidence="3" type="ORF">UFOVP1504_7</name>
</gene>
<dbReference type="EMBL" id="LR797083">
    <property type="protein sequence ID" value="CAB4185939.1"/>
    <property type="molecule type" value="Genomic_DNA"/>
</dbReference>
<evidence type="ECO:0000313" key="3">
    <source>
        <dbReference type="EMBL" id="CAB4216973.1"/>
    </source>
</evidence>
<reference evidence="3" key="1">
    <citation type="submission" date="2020-05" db="EMBL/GenBank/DDBJ databases">
        <authorList>
            <person name="Chiriac C."/>
            <person name="Salcher M."/>
            <person name="Ghai R."/>
            <person name="Kavagutti S V."/>
        </authorList>
    </citation>
    <scope>NUCLEOTIDE SEQUENCE</scope>
</reference>
<feature type="compositionally biased region" description="Low complexity" evidence="1">
    <location>
        <begin position="111"/>
        <end position="121"/>
    </location>
</feature>
<organism evidence="3">
    <name type="scientific">uncultured Caudovirales phage</name>
    <dbReference type="NCBI Taxonomy" id="2100421"/>
    <lineage>
        <taxon>Viruses</taxon>
        <taxon>Duplodnaviria</taxon>
        <taxon>Heunggongvirae</taxon>
        <taxon>Uroviricota</taxon>
        <taxon>Caudoviricetes</taxon>
        <taxon>Peduoviridae</taxon>
        <taxon>Maltschvirus</taxon>
        <taxon>Maltschvirus maltsch</taxon>
    </lineage>
</organism>
<accession>A0A6J5SNK0</accession>
<sequence>MARDDYVEVSERIRQFIEAYPTGSLQSEWDYVQRDGEQWLVVKAYAYRSPDDQRPGIGHAWEPIPGRTPFTKGSELMNGETSAWGRATSAIGIAVHKGIASANEVRSAQAAQADPVAAKSAEMGSYRTPSGGHRQEGAAPATAKQLGMLRAVMSKQHVSEALLADYTAQQLGFELPLDGLNALTKAQCSVIIEAMLKATTSAPVTRSSGPVEDDPWVTS</sequence>
<feature type="region of interest" description="Disordered" evidence="1">
    <location>
        <begin position="111"/>
        <end position="140"/>
    </location>
</feature>
<dbReference type="EMBL" id="LR797439">
    <property type="protein sequence ID" value="CAB4216973.1"/>
    <property type="molecule type" value="Genomic_DNA"/>
</dbReference>
<protein>
    <submittedName>
        <fullName evidence="3">Uncharacterized protein</fullName>
    </submittedName>
</protein>
<evidence type="ECO:0000256" key="1">
    <source>
        <dbReference type="SAM" id="MobiDB-lite"/>
    </source>
</evidence>
<evidence type="ECO:0000313" key="2">
    <source>
        <dbReference type="EMBL" id="CAB4185939.1"/>
    </source>
</evidence>
<proteinExistence type="predicted"/>
<name>A0A6J5SNK0_9CAUD</name>